<gene>
    <name evidence="2" type="ORF">GRF29_69g832644</name>
</gene>
<evidence type="ECO:0000313" key="3">
    <source>
        <dbReference type="Proteomes" id="UP001280581"/>
    </source>
</evidence>
<organism evidence="2 3">
    <name type="scientific">Pseudopithomyces chartarum</name>
    <dbReference type="NCBI Taxonomy" id="1892770"/>
    <lineage>
        <taxon>Eukaryota</taxon>
        <taxon>Fungi</taxon>
        <taxon>Dikarya</taxon>
        <taxon>Ascomycota</taxon>
        <taxon>Pezizomycotina</taxon>
        <taxon>Dothideomycetes</taxon>
        <taxon>Pleosporomycetidae</taxon>
        <taxon>Pleosporales</taxon>
        <taxon>Massarineae</taxon>
        <taxon>Didymosphaeriaceae</taxon>
        <taxon>Pseudopithomyces</taxon>
    </lineage>
</organism>
<dbReference type="PROSITE" id="PS51186">
    <property type="entry name" value="GNAT"/>
    <property type="match status" value="1"/>
</dbReference>
<dbReference type="PANTHER" id="PTHR42791:SF14">
    <property type="entry name" value="N-ACETYLTRANSFERASE DOMAIN-CONTAINING PROTEIN"/>
    <property type="match status" value="1"/>
</dbReference>
<sequence length="228" mass="25604">MSLSDTFRVSLSEDEDMLETFRMISQSFGNDAPFVNAYFPAHNTPVGQTNGAERLLAWKQSSPQSTFLKAVSTQEEKDTIIGMSVWTYMTEAPPQTLEDAEGEEGLRKYWPDEQGREWMEALWKEYVKPRTKAVTNSNGEGIYVLELLAVHPQYRRLGVGARLTNWGVSKADEKKVGAVVESTDAGRPLYEKCGLQCEIEQITFDVGDKFDAKVPKLAFMVKGATARF</sequence>
<evidence type="ECO:0000259" key="1">
    <source>
        <dbReference type="PROSITE" id="PS51186"/>
    </source>
</evidence>
<protein>
    <recommendedName>
        <fullName evidence="1">N-acetyltransferase domain-containing protein</fullName>
    </recommendedName>
</protein>
<dbReference type="Pfam" id="PF13508">
    <property type="entry name" value="Acetyltransf_7"/>
    <property type="match status" value="1"/>
</dbReference>
<dbReference type="PANTHER" id="PTHR42791">
    <property type="entry name" value="GNAT FAMILY ACETYLTRANSFERASE"/>
    <property type="match status" value="1"/>
</dbReference>
<dbReference type="Proteomes" id="UP001280581">
    <property type="component" value="Unassembled WGS sequence"/>
</dbReference>
<dbReference type="AlphaFoldDB" id="A0AAN6M153"/>
<dbReference type="Gene3D" id="3.40.630.30">
    <property type="match status" value="1"/>
</dbReference>
<comment type="caution">
    <text evidence="2">The sequence shown here is derived from an EMBL/GenBank/DDBJ whole genome shotgun (WGS) entry which is preliminary data.</text>
</comment>
<dbReference type="CDD" id="cd04301">
    <property type="entry name" value="NAT_SF"/>
    <property type="match status" value="1"/>
</dbReference>
<dbReference type="InterPro" id="IPR000182">
    <property type="entry name" value="GNAT_dom"/>
</dbReference>
<keyword evidence="3" id="KW-1185">Reference proteome</keyword>
<evidence type="ECO:0000313" key="2">
    <source>
        <dbReference type="EMBL" id="KAK3209109.1"/>
    </source>
</evidence>
<proteinExistence type="predicted"/>
<name>A0AAN6M153_9PLEO</name>
<feature type="domain" description="N-acetyltransferase" evidence="1">
    <location>
        <begin position="83"/>
        <end position="213"/>
    </location>
</feature>
<accession>A0AAN6M153</accession>
<dbReference type="GO" id="GO:0016747">
    <property type="term" value="F:acyltransferase activity, transferring groups other than amino-acyl groups"/>
    <property type="evidence" value="ECO:0007669"/>
    <property type="project" value="InterPro"/>
</dbReference>
<dbReference type="InterPro" id="IPR052523">
    <property type="entry name" value="Trichothecene_AcTrans"/>
</dbReference>
<dbReference type="EMBL" id="WVTA01000006">
    <property type="protein sequence ID" value="KAK3209109.1"/>
    <property type="molecule type" value="Genomic_DNA"/>
</dbReference>
<dbReference type="InterPro" id="IPR016181">
    <property type="entry name" value="Acyl_CoA_acyltransferase"/>
</dbReference>
<reference evidence="2 3" key="1">
    <citation type="submission" date="2021-02" db="EMBL/GenBank/DDBJ databases">
        <title>Genome assembly of Pseudopithomyces chartarum.</title>
        <authorList>
            <person name="Jauregui R."/>
            <person name="Singh J."/>
            <person name="Voisey C."/>
        </authorList>
    </citation>
    <scope>NUCLEOTIDE SEQUENCE [LARGE SCALE GENOMIC DNA]</scope>
    <source>
        <strain evidence="2 3">AGR01</strain>
    </source>
</reference>
<dbReference type="SUPFAM" id="SSF55729">
    <property type="entry name" value="Acyl-CoA N-acyltransferases (Nat)"/>
    <property type="match status" value="1"/>
</dbReference>